<dbReference type="Pfam" id="PF13581">
    <property type="entry name" value="HATPase_c_2"/>
    <property type="match status" value="1"/>
</dbReference>
<dbReference type="PANTHER" id="PTHR35526">
    <property type="entry name" value="ANTI-SIGMA-F FACTOR RSBW-RELATED"/>
    <property type="match status" value="1"/>
</dbReference>
<dbReference type="AlphaFoldDB" id="A0A1I7BUB3"/>
<dbReference type="InterPro" id="IPR050267">
    <property type="entry name" value="Anti-sigma-factor_SerPK"/>
</dbReference>
<dbReference type="GO" id="GO:0004674">
    <property type="term" value="F:protein serine/threonine kinase activity"/>
    <property type="evidence" value="ECO:0007669"/>
    <property type="project" value="UniProtKB-KW"/>
</dbReference>
<feature type="domain" description="Histidine kinase/HSP90-like ATPase" evidence="2">
    <location>
        <begin position="28"/>
        <end position="135"/>
    </location>
</feature>
<proteinExistence type="predicted"/>
<organism evidence="3 4">
    <name type="scientific">Geodermatophilus amargosae</name>
    <dbReference type="NCBI Taxonomy" id="1296565"/>
    <lineage>
        <taxon>Bacteria</taxon>
        <taxon>Bacillati</taxon>
        <taxon>Actinomycetota</taxon>
        <taxon>Actinomycetes</taxon>
        <taxon>Geodermatophilales</taxon>
        <taxon>Geodermatophilaceae</taxon>
        <taxon>Geodermatophilus</taxon>
    </lineage>
</organism>
<dbReference type="EMBL" id="FPBA01000016">
    <property type="protein sequence ID" value="SFT90742.1"/>
    <property type="molecule type" value="Genomic_DNA"/>
</dbReference>
<dbReference type="Gene3D" id="3.30.565.10">
    <property type="entry name" value="Histidine kinase-like ATPase, C-terminal domain"/>
    <property type="match status" value="1"/>
</dbReference>
<dbReference type="PANTHER" id="PTHR35526:SF3">
    <property type="entry name" value="ANTI-SIGMA-F FACTOR RSBW"/>
    <property type="match status" value="1"/>
</dbReference>
<evidence type="ECO:0000259" key="2">
    <source>
        <dbReference type="Pfam" id="PF13581"/>
    </source>
</evidence>
<name>A0A1I7BUB3_9ACTN</name>
<keyword evidence="1" id="KW-0723">Serine/threonine-protein kinase</keyword>
<evidence type="ECO:0000313" key="4">
    <source>
        <dbReference type="Proteomes" id="UP000199546"/>
    </source>
</evidence>
<dbReference type="Proteomes" id="UP000199546">
    <property type="component" value="Unassembled WGS sequence"/>
</dbReference>
<dbReference type="InterPro" id="IPR003594">
    <property type="entry name" value="HATPase_dom"/>
</dbReference>
<keyword evidence="3" id="KW-0418">Kinase</keyword>
<dbReference type="STRING" id="1296565.SAMN05660657_03816"/>
<evidence type="ECO:0000313" key="3">
    <source>
        <dbReference type="EMBL" id="SFT90742.1"/>
    </source>
</evidence>
<dbReference type="InterPro" id="IPR036890">
    <property type="entry name" value="HATPase_C_sf"/>
</dbReference>
<dbReference type="CDD" id="cd16936">
    <property type="entry name" value="HATPase_RsbW-like"/>
    <property type="match status" value="1"/>
</dbReference>
<evidence type="ECO:0000256" key="1">
    <source>
        <dbReference type="ARBA" id="ARBA00022527"/>
    </source>
</evidence>
<sequence length="141" mass="14987">MRRRTAATGWPSASPPPAWDGLSWALSDVSQLPLVREELRRSHVVDGAADLRDRLVLVLDEMASNALRHGGGCVEAAVRHTGDAFLVAVSDGDACTPPTPAVDRDPSEGGLGLYLIAELSTAHGWYVDGDAKTVWAVLPPH</sequence>
<keyword evidence="3" id="KW-0808">Transferase</keyword>
<dbReference type="SUPFAM" id="SSF55874">
    <property type="entry name" value="ATPase domain of HSP90 chaperone/DNA topoisomerase II/histidine kinase"/>
    <property type="match status" value="1"/>
</dbReference>
<keyword evidence="4" id="KW-1185">Reference proteome</keyword>
<accession>A0A1I7BUB3</accession>
<dbReference type="OrthoDB" id="4326936at2"/>
<dbReference type="RefSeq" id="WP_093581796.1">
    <property type="nucleotide sequence ID" value="NZ_FPBA01000016.1"/>
</dbReference>
<reference evidence="4" key="1">
    <citation type="submission" date="2016-10" db="EMBL/GenBank/DDBJ databases">
        <authorList>
            <person name="Varghese N."/>
            <person name="Submissions S."/>
        </authorList>
    </citation>
    <scope>NUCLEOTIDE SEQUENCE [LARGE SCALE GENOMIC DNA]</scope>
    <source>
        <strain evidence="4">DSM 46136</strain>
    </source>
</reference>
<protein>
    <submittedName>
        <fullName evidence="3">Anti-sigma regulatory factor (Ser/Thr protein kinase)</fullName>
    </submittedName>
</protein>
<gene>
    <name evidence="3" type="ORF">SAMN05660657_03816</name>
</gene>